<dbReference type="Gene3D" id="1.50.40.10">
    <property type="entry name" value="Mitochondrial carrier domain"/>
    <property type="match status" value="1"/>
</dbReference>
<evidence type="ECO:0000256" key="4">
    <source>
        <dbReference type="ARBA" id="ARBA00022692"/>
    </source>
</evidence>
<comment type="subcellular location">
    <subcellularLocation>
        <location evidence="1 10">Membrane</location>
        <topology evidence="1 10">Multi-pass membrane protein</topology>
    </subcellularLocation>
</comment>
<dbReference type="PANTHER" id="PTHR45635">
    <property type="entry name" value="ADP,ATP CARRIER PROTEIN 1-RELATED-RELATED"/>
    <property type="match status" value="1"/>
</dbReference>
<dbReference type="InterPro" id="IPR023395">
    <property type="entry name" value="MCP_dom_sf"/>
</dbReference>
<accession>A0ABQ9LJU6</accession>
<comment type="similarity">
    <text evidence="2 9">Belongs to the mitochondrial carrier (TC 2.A.29) family.</text>
</comment>
<evidence type="ECO:0000256" key="8">
    <source>
        <dbReference type="PROSITE-ProRule" id="PRU00282"/>
    </source>
</evidence>
<protein>
    <recommendedName>
        <fullName evidence="10">ADP/ATP translocase</fullName>
    </recommendedName>
    <alternativeName>
        <fullName evidence="10">ADP,ATP carrier protein</fullName>
    </alternativeName>
</protein>
<evidence type="ECO:0000256" key="6">
    <source>
        <dbReference type="ARBA" id="ARBA00022989"/>
    </source>
</evidence>
<evidence type="ECO:0000256" key="11">
    <source>
        <dbReference type="SAM" id="MobiDB-lite"/>
    </source>
</evidence>
<evidence type="ECO:0000256" key="9">
    <source>
        <dbReference type="RuleBase" id="RU000488"/>
    </source>
</evidence>
<evidence type="ECO:0000256" key="2">
    <source>
        <dbReference type="ARBA" id="ARBA00006375"/>
    </source>
</evidence>
<keyword evidence="7 8" id="KW-0472">Membrane</keyword>
<gene>
    <name evidence="12" type="ORF">P3X46_019768</name>
</gene>
<organism evidence="12 13">
    <name type="scientific">Hevea brasiliensis</name>
    <name type="common">Para rubber tree</name>
    <name type="synonym">Siphonia brasiliensis</name>
    <dbReference type="NCBI Taxonomy" id="3981"/>
    <lineage>
        <taxon>Eukaryota</taxon>
        <taxon>Viridiplantae</taxon>
        <taxon>Streptophyta</taxon>
        <taxon>Embryophyta</taxon>
        <taxon>Tracheophyta</taxon>
        <taxon>Spermatophyta</taxon>
        <taxon>Magnoliopsida</taxon>
        <taxon>eudicotyledons</taxon>
        <taxon>Gunneridae</taxon>
        <taxon>Pentapetalae</taxon>
        <taxon>rosids</taxon>
        <taxon>fabids</taxon>
        <taxon>Malpighiales</taxon>
        <taxon>Euphorbiaceae</taxon>
        <taxon>Crotonoideae</taxon>
        <taxon>Micrandreae</taxon>
        <taxon>Hevea</taxon>
    </lineage>
</organism>
<reference evidence="12" key="1">
    <citation type="journal article" date="2023" name="Plant Biotechnol. J.">
        <title>Chromosome-level wild Hevea brasiliensis genome provides new tools for genomic-assisted breeding and valuable loci to elevate rubber yield.</title>
        <authorList>
            <person name="Cheng H."/>
            <person name="Song X."/>
            <person name="Hu Y."/>
            <person name="Wu T."/>
            <person name="Yang Q."/>
            <person name="An Z."/>
            <person name="Feng S."/>
            <person name="Deng Z."/>
            <person name="Wu W."/>
            <person name="Zeng X."/>
            <person name="Tu M."/>
            <person name="Wang X."/>
            <person name="Huang H."/>
        </authorList>
    </citation>
    <scope>NUCLEOTIDE SEQUENCE</scope>
    <source>
        <strain evidence="12">MT/VB/25A 57/8</strain>
    </source>
</reference>
<dbReference type="Pfam" id="PF00153">
    <property type="entry name" value="Mito_carr"/>
    <property type="match status" value="2"/>
</dbReference>
<dbReference type="InterPro" id="IPR018108">
    <property type="entry name" value="MCP_transmembrane"/>
</dbReference>
<comment type="caution">
    <text evidence="12">The sequence shown here is derived from an EMBL/GenBank/DDBJ whole genome shotgun (WGS) entry which is preliminary data.</text>
</comment>
<comment type="subunit">
    <text evidence="10">Monomer.</text>
</comment>
<dbReference type="EMBL" id="JARPOI010000011">
    <property type="protein sequence ID" value="KAJ9168217.1"/>
    <property type="molecule type" value="Genomic_DNA"/>
</dbReference>
<dbReference type="SUPFAM" id="SSF103506">
    <property type="entry name" value="Mitochondrial carrier"/>
    <property type="match status" value="1"/>
</dbReference>
<feature type="compositionally biased region" description="Basic and acidic residues" evidence="11">
    <location>
        <begin position="1"/>
        <end position="13"/>
    </location>
</feature>
<evidence type="ECO:0000256" key="3">
    <source>
        <dbReference type="ARBA" id="ARBA00022448"/>
    </source>
</evidence>
<feature type="repeat" description="Solcar" evidence="8">
    <location>
        <begin position="184"/>
        <end position="264"/>
    </location>
</feature>
<sequence>MSRDDVDPGEWRHSKPPTATTRSRPYMWLTKFQKDLMAGAFMGGEVHTIIAPIERAKLLIQNQESNPAIMGSGRRTFKGMIDCIVRTIREEGSLWKHTKKCTHQDVHFLSGASANFIAGAAAGCTTLTLIYPLDIAHTPHCIYPFLTIICKKDGIAEIYRGFSASARDARGFDTMKEILSAEAKIELALWKRWVVAQAVTTSSGLRMMMQAGLEQPMYRGTLDCWRKIHRTEGVASFYRGALSSMFRSTGAAAVLVLYDEVKKFMKWGGL</sequence>
<keyword evidence="5" id="KW-0677">Repeat</keyword>
<keyword evidence="3 9" id="KW-0813">Transport</keyword>
<name>A0ABQ9LJU6_HEVBR</name>
<evidence type="ECO:0000313" key="13">
    <source>
        <dbReference type="Proteomes" id="UP001174677"/>
    </source>
</evidence>
<dbReference type="PROSITE" id="PS50920">
    <property type="entry name" value="SOLCAR"/>
    <property type="match status" value="1"/>
</dbReference>
<proteinExistence type="inferred from homology"/>
<evidence type="ECO:0000313" key="12">
    <source>
        <dbReference type="EMBL" id="KAJ9168217.1"/>
    </source>
</evidence>
<keyword evidence="6" id="KW-1133">Transmembrane helix</keyword>
<dbReference type="InterPro" id="IPR002113">
    <property type="entry name" value="ADT_euk_type"/>
</dbReference>
<dbReference type="PRINTS" id="PR00927">
    <property type="entry name" value="ADPTRNSLCASE"/>
</dbReference>
<evidence type="ECO:0000256" key="7">
    <source>
        <dbReference type="ARBA" id="ARBA00023136"/>
    </source>
</evidence>
<dbReference type="Proteomes" id="UP001174677">
    <property type="component" value="Chromosome 11"/>
</dbReference>
<evidence type="ECO:0000256" key="1">
    <source>
        <dbReference type="ARBA" id="ARBA00004141"/>
    </source>
</evidence>
<keyword evidence="4 8" id="KW-0812">Transmembrane</keyword>
<keyword evidence="13" id="KW-1185">Reference proteome</keyword>
<comment type="function">
    <text evidence="10">Catalyzes the exchange of ADP and ATP across the membrane.</text>
</comment>
<evidence type="ECO:0000256" key="10">
    <source>
        <dbReference type="RuleBase" id="RU368008"/>
    </source>
</evidence>
<evidence type="ECO:0000256" key="5">
    <source>
        <dbReference type="ARBA" id="ARBA00022737"/>
    </source>
</evidence>
<feature type="region of interest" description="Disordered" evidence="11">
    <location>
        <begin position="1"/>
        <end position="22"/>
    </location>
</feature>
<dbReference type="PANTHER" id="PTHR45635:SF31">
    <property type="entry name" value="ADP_ATP TRANSLOCASE"/>
    <property type="match status" value="1"/>
</dbReference>